<evidence type="ECO:0000313" key="2">
    <source>
        <dbReference type="EMBL" id="POS00555.1"/>
    </source>
</evidence>
<dbReference type="AlphaFoldDB" id="A0A2S4N4E5"/>
<keyword evidence="1" id="KW-0472">Membrane</keyword>
<dbReference type="OrthoDB" id="1351456at2"/>
<evidence type="ECO:0000256" key="1">
    <source>
        <dbReference type="SAM" id="Phobius"/>
    </source>
</evidence>
<keyword evidence="3" id="KW-1185">Reference proteome</keyword>
<name>A0A2S4N4E5_9FLAO</name>
<dbReference type="EMBL" id="PQNY01000062">
    <property type="protein sequence ID" value="POS00555.1"/>
    <property type="molecule type" value="Genomic_DNA"/>
</dbReference>
<reference evidence="2 3" key="1">
    <citation type="submission" date="2018-01" db="EMBL/GenBank/DDBJ databases">
        <title>Genomic Encyclopedia of Type Strains, Phase I: the one thousand microbial genomes (KMG-I) project.</title>
        <authorList>
            <person name="Goeker M."/>
        </authorList>
    </citation>
    <scope>NUCLEOTIDE SEQUENCE [LARGE SCALE GENOMIC DNA]</scope>
    <source>
        <strain evidence="2 3">DSM 17960</strain>
    </source>
</reference>
<proteinExistence type="predicted"/>
<gene>
    <name evidence="2" type="ORF">Q361_1624</name>
</gene>
<keyword evidence="1" id="KW-0812">Transmembrane</keyword>
<feature type="transmembrane region" description="Helical" evidence="1">
    <location>
        <begin position="50"/>
        <end position="69"/>
    </location>
</feature>
<keyword evidence="1" id="KW-1133">Transmembrane helix</keyword>
<organism evidence="2 3">
    <name type="scientific">Flavobacterium croceum DSM 17960</name>
    <dbReference type="NCBI Taxonomy" id="1121886"/>
    <lineage>
        <taxon>Bacteria</taxon>
        <taxon>Pseudomonadati</taxon>
        <taxon>Bacteroidota</taxon>
        <taxon>Flavobacteriia</taxon>
        <taxon>Flavobacteriales</taxon>
        <taxon>Flavobacteriaceae</taxon>
        <taxon>Flavobacterium</taxon>
    </lineage>
</organism>
<evidence type="ECO:0000313" key="3">
    <source>
        <dbReference type="Proteomes" id="UP000237056"/>
    </source>
</evidence>
<accession>A0A2S4N4E5</accession>
<feature type="transmembrane region" description="Helical" evidence="1">
    <location>
        <begin position="20"/>
        <end position="38"/>
    </location>
</feature>
<comment type="caution">
    <text evidence="2">The sequence shown here is derived from an EMBL/GenBank/DDBJ whole genome shotgun (WGS) entry which is preliminary data.</text>
</comment>
<protein>
    <submittedName>
        <fullName evidence="2">Uncharacterized protein</fullName>
    </submittedName>
</protein>
<dbReference type="RefSeq" id="WP_146047049.1">
    <property type="nucleotide sequence ID" value="NZ_PQNY01000062.1"/>
</dbReference>
<dbReference type="Proteomes" id="UP000237056">
    <property type="component" value="Unassembled WGS sequence"/>
</dbReference>
<sequence length="200" mass="23892">MAKFKIYTKDKKFYVTDNKLYLVQVILLTPGLIHLIFFKDKEYHNLEVSLLWISLIYMIISMFLNWTSFARYRPLEGKIEGEIILSEEEILIENEVIKIKDIKNIEITNDDFLNFMKSYNKYVMLGRKSYGVENEIKITLINGKLYKINYQQDQNHDMQECKELLKLYFKKGIISLENLMYVLGIVEVEEKTEFKKSLEI</sequence>